<keyword evidence="2" id="KW-0456">Lyase</keyword>
<evidence type="ECO:0000313" key="6">
    <source>
        <dbReference type="Proteomes" id="UP000546257"/>
    </source>
</evidence>
<feature type="domain" description="Class II aldolase/adducin N-terminal" evidence="4">
    <location>
        <begin position="127"/>
        <end position="282"/>
    </location>
</feature>
<keyword evidence="6" id="KW-1185">Reference proteome</keyword>
<dbReference type="InterPro" id="IPR050197">
    <property type="entry name" value="Aldolase_class_II_sugar_metab"/>
</dbReference>
<feature type="region of interest" description="Disordered" evidence="3">
    <location>
        <begin position="1"/>
        <end position="123"/>
    </location>
</feature>
<sequence length="312" mass="33192">MSTSAPRVTPDRDHKRRRHHARSSTVAVSSVLGSTPSGTTPSRSSSRIAAATAGRSDRDDGGGAAEATREPQVVADARDRVGHGVGRVRTGVGDTERRRKRVPASLDPVEDAPEDVGCDDPVDRPLVDVEAVAERVDDRRAVPLRAGEAVLDADDPREDIGEQVAGELAASSEKPMHLQIMRERDDVGAVVHTHSPYASTFAALHEPIPATHYLIAFAGKEVPVTPYEEPGSEELGAAAVSALGDDHNACLLGNHGVIAVGGDADSAFEVALMVEYCARIHYQGQNIGDPTHLPEEELEHLFDRFSDYGQGG</sequence>
<gene>
    <name evidence="5" type="ORF">H5V44_10630</name>
</gene>
<dbReference type="GO" id="GO:0005829">
    <property type="term" value="C:cytosol"/>
    <property type="evidence" value="ECO:0007669"/>
    <property type="project" value="TreeGrafter"/>
</dbReference>
<dbReference type="Gene3D" id="3.40.225.10">
    <property type="entry name" value="Class II aldolase/adducin N-terminal domain"/>
    <property type="match status" value="1"/>
</dbReference>
<organism evidence="5 6">
    <name type="scientific">Halobellus ruber</name>
    <dbReference type="NCBI Taxonomy" id="2761102"/>
    <lineage>
        <taxon>Archaea</taxon>
        <taxon>Methanobacteriati</taxon>
        <taxon>Methanobacteriota</taxon>
        <taxon>Stenosarchaea group</taxon>
        <taxon>Halobacteria</taxon>
        <taxon>Halobacteriales</taxon>
        <taxon>Haloferacaceae</taxon>
        <taxon>Halobellus</taxon>
    </lineage>
</organism>
<evidence type="ECO:0000256" key="3">
    <source>
        <dbReference type="SAM" id="MobiDB-lite"/>
    </source>
</evidence>
<dbReference type="InterPro" id="IPR036409">
    <property type="entry name" value="Aldolase_II/adducin_N_sf"/>
</dbReference>
<feature type="compositionally biased region" description="Low complexity" evidence="3">
    <location>
        <begin position="28"/>
        <end position="54"/>
    </location>
</feature>
<proteinExistence type="predicted"/>
<dbReference type="EMBL" id="JACKXD010000003">
    <property type="protein sequence ID" value="MBB6646734.1"/>
    <property type="molecule type" value="Genomic_DNA"/>
</dbReference>
<comment type="caution">
    <text evidence="5">The sequence shown here is derived from an EMBL/GenBank/DDBJ whole genome shotgun (WGS) entry which is preliminary data.</text>
</comment>
<reference evidence="5 6" key="1">
    <citation type="submission" date="2020-08" db="EMBL/GenBank/DDBJ databases">
        <authorList>
            <person name="Seo M.-J."/>
        </authorList>
    </citation>
    <scope>NUCLEOTIDE SEQUENCE [LARGE SCALE GENOMIC DNA]</scope>
    <source>
        <strain evidence="5 6">MBLA0160</strain>
    </source>
</reference>
<keyword evidence="1" id="KW-0479">Metal-binding</keyword>
<dbReference type="SUPFAM" id="SSF53639">
    <property type="entry name" value="AraD/HMP-PK domain-like"/>
    <property type="match status" value="1"/>
</dbReference>
<dbReference type="InterPro" id="IPR001303">
    <property type="entry name" value="Aldolase_II/adducin_N"/>
</dbReference>
<dbReference type="GO" id="GO:0046872">
    <property type="term" value="F:metal ion binding"/>
    <property type="evidence" value="ECO:0007669"/>
    <property type="project" value="UniProtKB-KW"/>
</dbReference>
<dbReference type="Pfam" id="PF00596">
    <property type="entry name" value="Aldolase_II"/>
    <property type="match status" value="1"/>
</dbReference>
<dbReference type="GO" id="GO:0019323">
    <property type="term" value="P:pentose catabolic process"/>
    <property type="evidence" value="ECO:0007669"/>
    <property type="project" value="TreeGrafter"/>
</dbReference>
<evidence type="ECO:0000259" key="4">
    <source>
        <dbReference type="SMART" id="SM01007"/>
    </source>
</evidence>
<feature type="compositionally biased region" description="Acidic residues" evidence="3">
    <location>
        <begin position="108"/>
        <end position="120"/>
    </location>
</feature>
<protein>
    <submittedName>
        <fullName evidence="5">Class II aldolase/adducin family protein</fullName>
    </submittedName>
</protein>
<dbReference type="GO" id="GO:0016832">
    <property type="term" value="F:aldehyde-lyase activity"/>
    <property type="evidence" value="ECO:0007669"/>
    <property type="project" value="TreeGrafter"/>
</dbReference>
<evidence type="ECO:0000313" key="5">
    <source>
        <dbReference type="EMBL" id="MBB6646734.1"/>
    </source>
</evidence>
<dbReference type="PANTHER" id="PTHR22789">
    <property type="entry name" value="FUCULOSE PHOSPHATE ALDOLASE"/>
    <property type="match status" value="1"/>
</dbReference>
<dbReference type="SMART" id="SM01007">
    <property type="entry name" value="Aldolase_II"/>
    <property type="match status" value="1"/>
</dbReference>
<dbReference type="AlphaFoldDB" id="A0A7J9SIF0"/>
<accession>A0A7J9SIF0</accession>
<evidence type="ECO:0000256" key="1">
    <source>
        <dbReference type="ARBA" id="ARBA00022723"/>
    </source>
</evidence>
<dbReference type="Proteomes" id="UP000546257">
    <property type="component" value="Unassembled WGS sequence"/>
</dbReference>
<name>A0A7J9SIF0_9EURY</name>
<dbReference type="UniPathway" id="UPA00071"/>
<evidence type="ECO:0000256" key="2">
    <source>
        <dbReference type="ARBA" id="ARBA00023239"/>
    </source>
</evidence>
<dbReference type="PANTHER" id="PTHR22789:SF0">
    <property type="entry name" value="3-OXO-TETRONATE 4-PHOSPHATE DECARBOXYLASE-RELATED"/>
    <property type="match status" value="1"/>
</dbReference>